<evidence type="ECO:0000313" key="3">
    <source>
        <dbReference type="Proteomes" id="UP000113346"/>
    </source>
</evidence>
<protein>
    <submittedName>
        <fullName evidence="2">Glycoprotein UL22A</fullName>
    </submittedName>
</protein>
<organism evidence="2 3">
    <name type="scientific">Simian cytomegalovirus (strain Colburn)</name>
    <dbReference type="NCBI Taxonomy" id="50292"/>
    <lineage>
        <taxon>Viruses</taxon>
        <taxon>Duplodnaviria</taxon>
        <taxon>Heunggongvirae</taxon>
        <taxon>Peploviricota</taxon>
        <taxon>Herviviricetes</taxon>
        <taxon>Herpesvirales</taxon>
        <taxon>Orthoherpesviridae</taxon>
        <taxon>Betaherpesvirinae</taxon>
        <taxon>Cytomegalovirus</taxon>
        <taxon>Cytomegalovirus cercopithecinebeta5</taxon>
    </lineage>
</organism>
<dbReference type="Proteomes" id="UP000113346">
    <property type="component" value="Segment"/>
</dbReference>
<evidence type="ECO:0000313" key="2">
    <source>
        <dbReference type="EMBL" id="AEV80570.1"/>
    </source>
</evidence>
<proteinExistence type="predicted"/>
<feature type="compositionally biased region" description="Acidic residues" evidence="1">
    <location>
        <begin position="75"/>
        <end position="100"/>
    </location>
</feature>
<gene>
    <name evidence="2" type="primary">UL22A</name>
</gene>
<sequence>MRNLQLIATLLVIGLVAVHAISRRTTDENKKTTNTDLSNQTDGGAGFSSTYDGALTRNDSQEGSGDSSGEGSGEGSEEGSGEEDAEYDVLIEGELNDDDSQNNSGESSEDDSSAED</sequence>
<feature type="compositionally biased region" description="Polar residues" evidence="1">
    <location>
        <begin position="37"/>
        <end position="51"/>
    </location>
</feature>
<dbReference type="EMBL" id="FJ483969">
    <property type="protein sequence ID" value="AEV80570.1"/>
    <property type="molecule type" value="Genomic_DNA"/>
</dbReference>
<feature type="compositionally biased region" description="Acidic residues" evidence="1">
    <location>
        <begin position="107"/>
        <end position="116"/>
    </location>
</feature>
<reference evidence="2" key="1">
    <citation type="submission" date="2011-12" db="EMBL/GenBank/DDBJ databases">
        <title>Comparative genomics of primate cytomegaloviruses.</title>
        <authorList>
            <person name="Davison A.J."/>
            <person name="Holton M."/>
            <person name="Dolan A."/>
            <person name="Dargan D.J."/>
            <person name="Gatherer D."/>
            <person name="Hayward G.S."/>
        </authorList>
    </citation>
    <scope>NUCLEOTIDE SEQUENCE [LARGE SCALE GENOMIC DNA]</scope>
    <source>
        <strain evidence="2">Colburn</strain>
    </source>
</reference>
<feature type="compositionally biased region" description="Basic and acidic residues" evidence="1">
    <location>
        <begin position="24"/>
        <end position="33"/>
    </location>
</feature>
<evidence type="ECO:0000256" key="1">
    <source>
        <dbReference type="SAM" id="MobiDB-lite"/>
    </source>
</evidence>
<feature type="region of interest" description="Disordered" evidence="1">
    <location>
        <begin position="22"/>
        <end position="116"/>
    </location>
</feature>
<accession>G8XTS8</accession>
<name>G8XTS8_SCMVC</name>
<organismHost>
    <name type="scientific">Macaca</name>
    <name type="common">macaques</name>
    <dbReference type="NCBI Taxonomy" id="9539"/>
</organismHost>